<dbReference type="PANTHER" id="PTHR46481:SF10">
    <property type="entry name" value="ZINC FINGER BED DOMAIN-CONTAINING PROTEIN 39"/>
    <property type="match status" value="1"/>
</dbReference>
<keyword evidence="3 9" id="KW-0863">Zinc-finger</keyword>
<dbReference type="InterPro" id="IPR036236">
    <property type="entry name" value="Znf_C2H2_sf"/>
</dbReference>
<dbReference type="AlphaFoldDB" id="A0ABD2MVC3"/>
<feature type="domain" description="C2H2-type" evidence="10">
    <location>
        <begin position="6"/>
        <end position="33"/>
    </location>
</feature>
<dbReference type="PROSITE" id="PS50157">
    <property type="entry name" value="ZINC_FINGER_C2H2_2"/>
    <property type="match status" value="1"/>
</dbReference>
<dbReference type="InterPro" id="IPR008906">
    <property type="entry name" value="HATC_C_dom"/>
</dbReference>
<evidence type="ECO:0000256" key="9">
    <source>
        <dbReference type="PROSITE-ProRule" id="PRU00042"/>
    </source>
</evidence>
<dbReference type="SUPFAM" id="SSF57667">
    <property type="entry name" value="beta-beta-alpha zinc fingers"/>
    <property type="match status" value="1"/>
</dbReference>
<evidence type="ECO:0000256" key="6">
    <source>
        <dbReference type="ARBA" id="ARBA00023125"/>
    </source>
</evidence>
<keyword evidence="5" id="KW-0805">Transcription regulation</keyword>
<organism evidence="11 12">
    <name type="scientific">Cryptolaemus montrouzieri</name>
    <dbReference type="NCBI Taxonomy" id="559131"/>
    <lineage>
        <taxon>Eukaryota</taxon>
        <taxon>Metazoa</taxon>
        <taxon>Ecdysozoa</taxon>
        <taxon>Arthropoda</taxon>
        <taxon>Hexapoda</taxon>
        <taxon>Insecta</taxon>
        <taxon>Pterygota</taxon>
        <taxon>Neoptera</taxon>
        <taxon>Endopterygota</taxon>
        <taxon>Coleoptera</taxon>
        <taxon>Polyphaga</taxon>
        <taxon>Cucujiformia</taxon>
        <taxon>Coccinelloidea</taxon>
        <taxon>Coccinellidae</taxon>
        <taxon>Scymninae</taxon>
        <taxon>Scymnini</taxon>
        <taxon>Cryptolaemus</taxon>
    </lineage>
</organism>
<evidence type="ECO:0000313" key="11">
    <source>
        <dbReference type="EMBL" id="KAL3270220.1"/>
    </source>
</evidence>
<keyword evidence="8" id="KW-0539">Nucleus</keyword>
<evidence type="ECO:0000256" key="8">
    <source>
        <dbReference type="ARBA" id="ARBA00023242"/>
    </source>
</evidence>
<dbReference type="InterPro" id="IPR013087">
    <property type="entry name" value="Znf_C2H2_type"/>
</dbReference>
<gene>
    <name evidence="11" type="ORF">HHI36_009276</name>
</gene>
<comment type="caution">
    <text evidence="11">The sequence shown here is derived from an EMBL/GenBank/DDBJ whole genome shotgun (WGS) entry which is preliminary data.</text>
</comment>
<dbReference type="InterPro" id="IPR052035">
    <property type="entry name" value="ZnF_BED_domain_contain"/>
</dbReference>
<dbReference type="Proteomes" id="UP001516400">
    <property type="component" value="Unassembled WGS sequence"/>
</dbReference>
<evidence type="ECO:0000256" key="7">
    <source>
        <dbReference type="ARBA" id="ARBA00023163"/>
    </source>
</evidence>
<evidence type="ECO:0000256" key="4">
    <source>
        <dbReference type="ARBA" id="ARBA00022833"/>
    </source>
</evidence>
<dbReference type="Pfam" id="PF05699">
    <property type="entry name" value="Dimer_Tnp_hAT"/>
    <property type="match status" value="1"/>
</dbReference>
<sequence>MMVDSAKCKECGKSFSRKGGGTTSLKLHLKSQRSDKYEELLLVEKGNQQNKPQTTKQLTLLQECEKQLTLKDSLKNKGVWNESNTKQKEIDKLVAESLQNLPFNFVEGVGFQRLVQAALPRYNLIADVLSACDEEDQNIGVDEDDTVHNKLTVKKELLNEYNREKRLTVSENPRLWWKMHTNYNSLSALVRQYLSPPPGSVPSEQFFSTAGL</sequence>
<keyword evidence="7" id="KW-0804">Transcription</keyword>
<dbReference type="Pfam" id="PF02892">
    <property type="entry name" value="zf-BED"/>
    <property type="match status" value="1"/>
</dbReference>
<evidence type="ECO:0000256" key="2">
    <source>
        <dbReference type="ARBA" id="ARBA00022723"/>
    </source>
</evidence>
<dbReference type="GO" id="GO:0009791">
    <property type="term" value="P:post-embryonic development"/>
    <property type="evidence" value="ECO:0007669"/>
    <property type="project" value="UniProtKB-ARBA"/>
</dbReference>
<dbReference type="GO" id="GO:0008270">
    <property type="term" value="F:zinc ion binding"/>
    <property type="evidence" value="ECO:0007669"/>
    <property type="project" value="UniProtKB-KW"/>
</dbReference>
<evidence type="ECO:0000259" key="10">
    <source>
        <dbReference type="PROSITE" id="PS50157"/>
    </source>
</evidence>
<dbReference type="InterPro" id="IPR003656">
    <property type="entry name" value="Znf_BED"/>
</dbReference>
<evidence type="ECO:0000313" key="12">
    <source>
        <dbReference type="Proteomes" id="UP001516400"/>
    </source>
</evidence>
<keyword evidence="12" id="KW-1185">Reference proteome</keyword>
<evidence type="ECO:0000256" key="1">
    <source>
        <dbReference type="ARBA" id="ARBA00004123"/>
    </source>
</evidence>
<proteinExistence type="predicted"/>
<dbReference type="PANTHER" id="PTHR46481">
    <property type="entry name" value="ZINC FINGER BED DOMAIN-CONTAINING PROTEIN 4"/>
    <property type="match status" value="1"/>
</dbReference>
<keyword evidence="6" id="KW-0238">DNA-binding</keyword>
<dbReference type="GO" id="GO:0003677">
    <property type="term" value="F:DNA binding"/>
    <property type="evidence" value="ECO:0007669"/>
    <property type="project" value="UniProtKB-KW"/>
</dbReference>
<evidence type="ECO:0000256" key="3">
    <source>
        <dbReference type="ARBA" id="ARBA00022771"/>
    </source>
</evidence>
<dbReference type="GO" id="GO:0005634">
    <property type="term" value="C:nucleus"/>
    <property type="evidence" value="ECO:0007669"/>
    <property type="project" value="UniProtKB-SubCell"/>
</dbReference>
<accession>A0ABD2MVC3</accession>
<name>A0ABD2MVC3_9CUCU</name>
<dbReference type="EMBL" id="JABFTP020000021">
    <property type="protein sequence ID" value="KAL3270220.1"/>
    <property type="molecule type" value="Genomic_DNA"/>
</dbReference>
<comment type="subcellular location">
    <subcellularLocation>
        <location evidence="1">Nucleus</location>
    </subcellularLocation>
</comment>
<reference evidence="11 12" key="1">
    <citation type="journal article" date="2021" name="BMC Biol.">
        <title>Horizontally acquired antibacterial genes associated with adaptive radiation of ladybird beetles.</title>
        <authorList>
            <person name="Li H.S."/>
            <person name="Tang X.F."/>
            <person name="Huang Y.H."/>
            <person name="Xu Z.Y."/>
            <person name="Chen M.L."/>
            <person name="Du X.Y."/>
            <person name="Qiu B.Y."/>
            <person name="Chen P.T."/>
            <person name="Zhang W."/>
            <person name="Slipinski A."/>
            <person name="Escalona H.E."/>
            <person name="Waterhouse R.M."/>
            <person name="Zwick A."/>
            <person name="Pang H."/>
        </authorList>
    </citation>
    <scope>NUCLEOTIDE SEQUENCE [LARGE SCALE GENOMIC DNA]</scope>
    <source>
        <strain evidence="11">SYSU2018</strain>
    </source>
</reference>
<evidence type="ECO:0000256" key="5">
    <source>
        <dbReference type="ARBA" id="ARBA00023015"/>
    </source>
</evidence>
<protein>
    <recommendedName>
        <fullName evidence="10">C2H2-type domain-containing protein</fullName>
    </recommendedName>
</protein>
<dbReference type="InterPro" id="IPR012337">
    <property type="entry name" value="RNaseH-like_sf"/>
</dbReference>
<keyword evidence="2" id="KW-0479">Metal-binding</keyword>
<keyword evidence="4" id="KW-0862">Zinc</keyword>
<dbReference type="SUPFAM" id="SSF53098">
    <property type="entry name" value="Ribonuclease H-like"/>
    <property type="match status" value="1"/>
</dbReference>